<evidence type="ECO:0000256" key="3">
    <source>
        <dbReference type="ARBA" id="ARBA00022670"/>
    </source>
</evidence>
<evidence type="ECO:0000259" key="7">
    <source>
        <dbReference type="Pfam" id="PF05065"/>
    </source>
</evidence>
<comment type="subcellular location">
    <subcellularLocation>
        <location evidence="1">Virion</location>
    </subcellularLocation>
</comment>
<feature type="region of interest" description="Disordered" evidence="5">
    <location>
        <begin position="151"/>
        <end position="201"/>
    </location>
</feature>
<evidence type="ECO:0000259" key="6">
    <source>
        <dbReference type="Pfam" id="PF04586"/>
    </source>
</evidence>
<evidence type="ECO:0000313" key="8">
    <source>
        <dbReference type="EMBL" id="VUX47802.1"/>
    </source>
</evidence>
<dbReference type="EMBL" id="UXAT02000052">
    <property type="protein sequence ID" value="VUX47802.1"/>
    <property type="molecule type" value="Genomic_DNA"/>
</dbReference>
<sequence>MSETFFRYVETEVADVTDNTVTVSFSSEFAFLRTTPKGERYFEVLGHNDKEVDLKRLNSNAPFLIQHSNNPLHQIGVVERAWIEDRRGRAIIRFSSIDLAQQMMRDIKDGIRTGISVGYFVRKVVPDNSTEPPTLRVTKWEPFEISLVSTPVDPTVGTNRSTESDHTPELLNTNTEARSEPRQQDIQEEKIMSDTETEITTPAEVRQDPALEIEQARSLAIAENNTRVADILDLGTRHNRMNIAREFIQNNRSVHEFRAALLDELAKKPAPSTYMAAPILTPKEAKEFSFARAINALVKGNRSLAGYEWEVSDELERVQGRSANGMRVPYEVMFRDTVTTGQSVSGTNVGAEWAHKVYSGKFIDVLLPQLAAGQLGVDVIQGSGSSMIIDAQTSSTTAYWVGENEKVTESAIGTDDIEISPKTIGVKGSISRRMLNTATSDIEARLRNNMANVLVRGIDYAIFNGTNANNQPKGLFTYTDTNAVTFGDGTDGGAPTYAKLLEFGLKLSQANVDLTGCKWLLTPEAYTKFLQTRKLSDSTDSTTLIGASDTLLTGYPFVTSNQVKKTFSVASTTGLHGVAFGDWRNIVVALWSGIDLNVDPYTAGDAGAVVFRIFQDMGMAVTRPAAFSVAKDLIIS</sequence>
<keyword evidence="9" id="KW-1185">Reference proteome</keyword>
<organism evidence="8 9">
    <name type="scientific">Candidatus Defluviicoccus seviourii</name>
    <dbReference type="NCBI Taxonomy" id="2565273"/>
    <lineage>
        <taxon>Bacteria</taxon>
        <taxon>Pseudomonadati</taxon>
        <taxon>Pseudomonadota</taxon>
        <taxon>Alphaproteobacteria</taxon>
        <taxon>Rhodospirillales</taxon>
        <taxon>Rhodospirillaceae</taxon>
        <taxon>Defluviicoccus</taxon>
    </lineage>
</organism>
<proteinExistence type="predicted"/>
<comment type="caution">
    <text evidence="8">The sequence shown here is derived from an EMBL/GenBank/DDBJ whole genome shotgun (WGS) entry which is preliminary data.</text>
</comment>
<evidence type="ECO:0000256" key="4">
    <source>
        <dbReference type="ARBA" id="ARBA00022801"/>
    </source>
</evidence>
<evidence type="ECO:0008006" key="10">
    <source>
        <dbReference type="Google" id="ProtNLM"/>
    </source>
</evidence>
<feature type="compositionally biased region" description="Basic and acidic residues" evidence="5">
    <location>
        <begin position="177"/>
        <end position="193"/>
    </location>
</feature>
<dbReference type="InterPro" id="IPR054612">
    <property type="entry name" value="Phage_capsid-like_C"/>
</dbReference>
<keyword evidence="2" id="KW-1188">Viral release from host cell</keyword>
<protein>
    <recommendedName>
        <fullName evidence="10">Phage major capsid protein</fullName>
    </recommendedName>
</protein>
<evidence type="ECO:0000256" key="2">
    <source>
        <dbReference type="ARBA" id="ARBA00022612"/>
    </source>
</evidence>
<dbReference type="Gene3D" id="3.30.2400.10">
    <property type="entry name" value="Major capsid protein gp5"/>
    <property type="match status" value="1"/>
</dbReference>
<feature type="domain" description="Prohead serine protease" evidence="6">
    <location>
        <begin position="59"/>
        <end position="159"/>
    </location>
</feature>
<dbReference type="Pfam" id="PF04586">
    <property type="entry name" value="Peptidase_S78"/>
    <property type="match status" value="1"/>
</dbReference>
<feature type="domain" description="Phage capsid-like C-terminal" evidence="7">
    <location>
        <begin position="378"/>
        <end position="631"/>
    </location>
</feature>
<evidence type="ECO:0000313" key="9">
    <source>
        <dbReference type="Proteomes" id="UP000326641"/>
    </source>
</evidence>
<accession>A0A564WH85</accession>
<dbReference type="GO" id="GO:0006508">
    <property type="term" value="P:proteolysis"/>
    <property type="evidence" value="ECO:0007669"/>
    <property type="project" value="UniProtKB-KW"/>
</dbReference>
<name>A0A564WH85_9PROT</name>
<dbReference type="Pfam" id="PF05065">
    <property type="entry name" value="Phage_capsid"/>
    <property type="match status" value="1"/>
</dbReference>
<dbReference type="InterPro" id="IPR024455">
    <property type="entry name" value="Phage_capsid"/>
</dbReference>
<dbReference type="InterPro" id="IPR054613">
    <property type="entry name" value="Peptidase_S78_dom"/>
</dbReference>
<evidence type="ECO:0000256" key="1">
    <source>
        <dbReference type="ARBA" id="ARBA00004328"/>
    </source>
</evidence>
<keyword evidence="4" id="KW-0378">Hydrolase</keyword>
<gene>
    <name evidence="8" type="ORF">DF3PA_70123</name>
</gene>
<dbReference type="Proteomes" id="UP000326641">
    <property type="component" value="Unassembled WGS sequence"/>
</dbReference>
<keyword evidence="3" id="KW-0645">Protease</keyword>
<reference evidence="8" key="1">
    <citation type="submission" date="2018-11" db="EMBL/GenBank/DDBJ databases">
        <authorList>
            <person name="Onetto C."/>
        </authorList>
    </citation>
    <scope>NUCLEOTIDE SEQUENCE [LARGE SCALE GENOMIC DNA]</scope>
</reference>
<dbReference type="NCBIfam" id="TIGR01554">
    <property type="entry name" value="major_cap_HK97"/>
    <property type="match status" value="1"/>
</dbReference>
<dbReference type="AlphaFoldDB" id="A0A564WH85"/>
<dbReference type="SUPFAM" id="SSF56563">
    <property type="entry name" value="Major capsid protein gp5"/>
    <property type="match status" value="1"/>
</dbReference>
<evidence type="ECO:0000256" key="5">
    <source>
        <dbReference type="SAM" id="MobiDB-lite"/>
    </source>
</evidence>
<dbReference type="GO" id="GO:0008233">
    <property type="term" value="F:peptidase activity"/>
    <property type="evidence" value="ECO:0007669"/>
    <property type="project" value="UniProtKB-KW"/>
</dbReference>